<reference evidence="2 3" key="1">
    <citation type="submission" date="2024-09" db="EMBL/GenBank/DDBJ databases">
        <authorList>
            <person name="Sun Q."/>
            <person name="Mori K."/>
        </authorList>
    </citation>
    <scope>NUCLEOTIDE SEQUENCE [LARGE SCALE GENOMIC DNA]</scope>
    <source>
        <strain evidence="2 3">CCM 7228</strain>
    </source>
</reference>
<organism evidence="2 3">
    <name type="scientific">Metabacillus herbersteinensis</name>
    <dbReference type="NCBI Taxonomy" id="283816"/>
    <lineage>
        <taxon>Bacteria</taxon>
        <taxon>Bacillati</taxon>
        <taxon>Bacillota</taxon>
        <taxon>Bacilli</taxon>
        <taxon>Bacillales</taxon>
        <taxon>Bacillaceae</taxon>
        <taxon>Metabacillus</taxon>
    </lineage>
</organism>
<evidence type="ECO:0000259" key="1">
    <source>
        <dbReference type="Pfam" id="PF13349"/>
    </source>
</evidence>
<evidence type="ECO:0000313" key="3">
    <source>
        <dbReference type="Proteomes" id="UP001589854"/>
    </source>
</evidence>
<accession>A0ABV6GBM2</accession>
<dbReference type="InterPro" id="IPR025164">
    <property type="entry name" value="Toastrack_DUF4097"/>
</dbReference>
<keyword evidence="3" id="KW-1185">Reference proteome</keyword>
<dbReference type="Proteomes" id="UP001589854">
    <property type="component" value="Unassembled WGS sequence"/>
</dbReference>
<name>A0ABV6GBM2_9BACI</name>
<proteinExistence type="predicted"/>
<comment type="caution">
    <text evidence="2">The sequence shown here is derived from an EMBL/GenBank/DDBJ whole genome shotgun (WGS) entry which is preliminary data.</text>
</comment>
<dbReference type="EMBL" id="JBHLVO010000003">
    <property type="protein sequence ID" value="MFC0270974.1"/>
    <property type="molecule type" value="Genomic_DNA"/>
</dbReference>
<evidence type="ECO:0000313" key="2">
    <source>
        <dbReference type="EMBL" id="MFC0270974.1"/>
    </source>
</evidence>
<protein>
    <submittedName>
        <fullName evidence="2">DUF4097 family beta strand repeat-containing protein</fullName>
    </submittedName>
</protein>
<feature type="domain" description="DUF4097" evidence="1">
    <location>
        <begin position="50"/>
        <end position="286"/>
    </location>
</feature>
<gene>
    <name evidence="2" type="ORF">ACFFIX_05870</name>
</gene>
<dbReference type="RefSeq" id="WP_378931538.1">
    <property type="nucleotide sequence ID" value="NZ_JBHLVO010000003.1"/>
</dbReference>
<dbReference type="Pfam" id="PF13349">
    <property type="entry name" value="DUF4097"/>
    <property type="match status" value="1"/>
</dbReference>
<sequence>MKVGIQLKKIILIFLSLVIASQLFLYLSNSSWLPFGTQGDQAEVTDSTSMIEIDVSGVSTTIISESRSDLKTDLEGKGNVTVTKHGDSIQVEYKRKWYELFSGFNSPKLTVYLPVDYNRDMELDIGSGSLDFSDSGMKLNTLSLDVDSGQVHLKELSAGEFNHEVSSGSVTIESLAVHSGKFEVSSGKVDIKNYSGKLDADVSSGKFDVQMDKLTDSIDIKVSSGMASLGLPNEANFTLNGKVSSGIIRNDFPLNEATENKNHVGGTHGTGEHKVDISVSSGMITIN</sequence>